<dbReference type="GO" id="GO:0070292">
    <property type="term" value="P:N-acylphosphatidylethanolamine metabolic process"/>
    <property type="evidence" value="ECO:0007669"/>
    <property type="project" value="TreeGrafter"/>
</dbReference>
<dbReference type="EMBL" id="JASAOG010000021">
    <property type="protein sequence ID" value="KAK0063330.1"/>
    <property type="molecule type" value="Genomic_DNA"/>
</dbReference>
<keyword evidence="8" id="KW-1185">Reference proteome</keyword>
<feature type="domain" description="LRAT" evidence="6">
    <location>
        <begin position="1"/>
        <end position="121"/>
    </location>
</feature>
<dbReference type="GO" id="GO:0004623">
    <property type="term" value="F:phospholipase A2 activity"/>
    <property type="evidence" value="ECO:0007669"/>
    <property type="project" value="TreeGrafter"/>
</dbReference>
<feature type="transmembrane region" description="Helical" evidence="5">
    <location>
        <begin position="122"/>
        <end position="142"/>
    </location>
</feature>
<dbReference type="PANTHER" id="PTHR13943:SF77">
    <property type="entry name" value="LRAT DOMAIN-CONTAINING PROTEIN"/>
    <property type="match status" value="1"/>
</dbReference>
<proteinExistence type="inferred from homology"/>
<reference evidence="7" key="1">
    <citation type="journal article" date="2023" name="PLoS Negl. Trop. Dis.">
        <title>A genome sequence for Biomphalaria pfeifferi, the major vector snail for the human-infecting parasite Schistosoma mansoni.</title>
        <authorList>
            <person name="Bu L."/>
            <person name="Lu L."/>
            <person name="Laidemitt M.R."/>
            <person name="Zhang S.M."/>
            <person name="Mutuku M."/>
            <person name="Mkoji G."/>
            <person name="Steinauer M."/>
            <person name="Loker E.S."/>
        </authorList>
    </citation>
    <scope>NUCLEOTIDE SEQUENCE</scope>
    <source>
        <strain evidence="7">KasaAsao</strain>
    </source>
</reference>
<reference evidence="7" key="2">
    <citation type="submission" date="2023-04" db="EMBL/GenBank/DDBJ databases">
        <authorList>
            <person name="Bu L."/>
            <person name="Lu L."/>
            <person name="Laidemitt M.R."/>
            <person name="Zhang S.M."/>
            <person name="Mutuku M."/>
            <person name="Mkoji G."/>
            <person name="Steinauer M."/>
            <person name="Loker E.S."/>
        </authorList>
    </citation>
    <scope>NUCLEOTIDE SEQUENCE</scope>
    <source>
        <strain evidence="7">KasaAsao</strain>
        <tissue evidence="7">Whole Snail</tissue>
    </source>
</reference>
<dbReference type="GO" id="GO:0008970">
    <property type="term" value="F:phospholipase A1 activity"/>
    <property type="evidence" value="ECO:0007669"/>
    <property type="project" value="TreeGrafter"/>
</dbReference>
<evidence type="ECO:0000256" key="1">
    <source>
        <dbReference type="ARBA" id="ARBA00007824"/>
    </source>
</evidence>
<dbReference type="AlphaFoldDB" id="A0AAD8C0P1"/>
<comment type="caution">
    <text evidence="7">The sequence shown here is derived from an EMBL/GenBank/DDBJ whole genome shotgun (WGS) entry which is preliminary data.</text>
</comment>
<dbReference type="Pfam" id="PF04970">
    <property type="entry name" value="LRAT"/>
    <property type="match status" value="1"/>
</dbReference>
<dbReference type="Proteomes" id="UP001233172">
    <property type="component" value="Unassembled WGS sequence"/>
</dbReference>
<dbReference type="InterPro" id="IPR051496">
    <property type="entry name" value="H-rev107_PLA/AT"/>
</dbReference>
<keyword evidence="5" id="KW-0472">Membrane</keyword>
<dbReference type="PROSITE" id="PS51934">
    <property type="entry name" value="LRAT"/>
    <property type="match status" value="1"/>
</dbReference>
<feature type="transmembrane region" description="Helical" evidence="5">
    <location>
        <begin position="33"/>
        <end position="52"/>
    </location>
</feature>
<keyword evidence="3" id="KW-0378">Hydrolase</keyword>
<evidence type="ECO:0000313" key="8">
    <source>
        <dbReference type="Proteomes" id="UP001233172"/>
    </source>
</evidence>
<evidence type="ECO:0000256" key="2">
    <source>
        <dbReference type="ARBA" id="ARBA00022679"/>
    </source>
</evidence>
<sequence length="152" mass="17830">MVSMFILENVVFLTVHKDIIHLDQLPKDNSREVFLITWLKFAFALIYSRAYAVQEVDFKTAAEKKIAYKYSETDNYFPIKSDNEILKEAKSRIGQKGYSLLFYNCEHFVNICRHGKCICEQAFSAALIFLSIIVLLRFSFLLDPWDFVPTFY</sequence>
<keyword evidence="5" id="KW-0812">Transmembrane</keyword>
<evidence type="ECO:0000313" key="7">
    <source>
        <dbReference type="EMBL" id="KAK0063330.1"/>
    </source>
</evidence>
<comment type="similarity">
    <text evidence="1">Belongs to the H-rev107 family.</text>
</comment>
<keyword evidence="2" id="KW-0808">Transferase</keyword>
<accession>A0AAD8C0P1</accession>
<name>A0AAD8C0P1_BIOPF</name>
<evidence type="ECO:0000256" key="4">
    <source>
        <dbReference type="ARBA" id="ARBA00023098"/>
    </source>
</evidence>
<keyword evidence="4" id="KW-0443">Lipid metabolism</keyword>
<gene>
    <name evidence="7" type="ORF">Bpfe_006971</name>
</gene>
<organism evidence="7 8">
    <name type="scientific">Biomphalaria pfeifferi</name>
    <name type="common">Bloodfluke planorb</name>
    <name type="synonym">Freshwater snail</name>
    <dbReference type="NCBI Taxonomy" id="112525"/>
    <lineage>
        <taxon>Eukaryota</taxon>
        <taxon>Metazoa</taxon>
        <taxon>Spiralia</taxon>
        <taxon>Lophotrochozoa</taxon>
        <taxon>Mollusca</taxon>
        <taxon>Gastropoda</taxon>
        <taxon>Heterobranchia</taxon>
        <taxon>Euthyneura</taxon>
        <taxon>Panpulmonata</taxon>
        <taxon>Hygrophila</taxon>
        <taxon>Lymnaeoidea</taxon>
        <taxon>Planorbidae</taxon>
        <taxon>Biomphalaria</taxon>
    </lineage>
</organism>
<protein>
    <submittedName>
        <fullName evidence="7">Lecithin retinol acyltransferase</fullName>
    </submittedName>
</protein>
<evidence type="ECO:0000256" key="5">
    <source>
        <dbReference type="SAM" id="Phobius"/>
    </source>
</evidence>
<dbReference type="Gene3D" id="3.90.1720.10">
    <property type="entry name" value="endopeptidase domain like (from Nostoc punctiforme)"/>
    <property type="match status" value="1"/>
</dbReference>
<dbReference type="InterPro" id="IPR007053">
    <property type="entry name" value="LRAT_dom"/>
</dbReference>
<dbReference type="PANTHER" id="PTHR13943">
    <property type="entry name" value="HRAS-LIKE SUPPRESSOR - RELATED"/>
    <property type="match status" value="1"/>
</dbReference>
<keyword evidence="7" id="KW-0012">Acyltransferase</keyword>
<dbReference type="GO" id="GO:0016410">
    <property type="term" value="F:N-acyltransferase activity"/>
    <property type="evidence" value="ECO:0007669"/>
    <property type="project" value="TreeGrafter"/>
</dbReference>
<evidence type="ECO:0000256" key="3">
    <source>
        <dbReference type="ARBA" id="ARBA00022801"/>
    </source>
</evidence>
<dbReference type="GO" id="GO:0005737">
    <property type="term" value="C:cytoplasm"/>
    <property type="evidence" value="ECO:0007669"/>
    <property type="project" value="TreeGrafter"/>
</dbReference>
<keyword evidence="5" id="KW-1133">Transmembrane helix</keyword>
<evidence type="ECO:0000259" key="6">
    <source>
        <dbReference type="PROSITE" id="PS51934"/>
    </source>
</evidence>